<accession>A0ABV9C038</accession>
<name>A0ABV9C038_9GAMM</name>
<organism evidence="1 2">
    <name type="scientific">Dyella halodurans</name>
    <dbReference type="NCBI Taxonomy" id="1920171"/>
    <lineage>
        <taxon>Bacteria</taxon>
        <taxon>Pseudomonadati</taxon>
        <taxon>Pseudomonadota</taxon>
        <taxon>Gammaproteobacteria</taxon>
        <taxon>Lysobacterales</taxon>
        <taxon>Rhodanobacteraceae</taxon>
        <taxon>Dyella</taxon>
    </lineage>
</organism>
<proteinExistence type="predicted"/>
<dbReference type="Proteomes" id="UP001595961">
    <property type="component" value="Unassembled WGS sequence"/>
</dbReference>
<protein>
    <recommendedName>
        <fullName evidence="3">HPt domain-containing protein</fullName>
    </recommendedName>
</protein>
<gene>
    <name evidence="1" type="ORF">ACFO5W_06925</name>
</gene>
<dbReference type="EMBL" id="JBHSGA010000013">
    <property type="protein sequence ID" value="MFC4526370.1"/>
    <property type="molecule type" value="Genomic_DNA"/>
</dbReference>
<sequence>MSGETKKVDVLNVLDVTRDGLSKSFEIAVRARACSLADVTSALANFDAARAAVAELIETLDNIGAMSRALRVGGPDPVDLEGLSDALTEAVDTANAALARVGAA</sequence>
<evidence type="ECO:0000313" key="2">
    <source>
        <dbReference type="Proteomes" id="UP001595961"/>
    </source>
</evidence>
<dbReference type="RefSeq" id="WP_266151114.1">
    <property type="nucleotide sequence ID" value="NZ_CP064028.1"/>
</dbReference>
<reference evidence="2" key="1">
    <citation type="journal article" date="2019" name="Int. J. Syst. Evol. Microbiol.">
        <title>The Global Catalogue of Microorganisms (GCM) 10K type strain sequencing project: providing services to taxonomists for standard genome sequencing and annotation.</title>
        <authorList>
            <consortium name="The Broad Institute Genomics Platform"/>
            <consortium name="The Broad Institute Genome Sequencing Center for Infectious Disease"/>
            <person name="Wu L."/>
            <person name="Ma J."/>
        </authorList>
    </citation>
    <scope>NUCLEOTIDE SEQUENCE [LARGE SCALE GENOMIC DNA]</scope>
    <source>
        <strain evidence="2">CCM 4481</strain>
    </source>
</reference>
<keyword evidence="2" id="KW-1185">Reference proteome</keyword>
<evidence type="ECO:0000313" key="1">
    <source>
        <dbReference type="EMBL" id="MFC4526370.1"/>
    </source>
</evidence>
<evidence type="ECO:0008006" key="3">
    <source>
        <dbReference type="Google" id="ProtNLM"/>
    </source>
</evidence>
<comment type="caution">
    <text evidence="1">The sequence shown here is derived from an EMBL/GenBank/DDBJ whole genome shotgun (WGS) entry which is preliminary data.</text>
</comment>